<comment type="caution">
    <text evidence="2">The sequence shown here is derived from an EMBL/GenBank/DDBJ whole genome shotgun (WGS) entry which is preliminary data.</text>
</comment>
<protein>
    <submittedName>
        <fullName evidence="2">Uncharacterized protein</fullName>
    </submittedName>
</protein>
<keyword evidence="1" id="KW-1133">Transmembrane helix</keyword>
<gene>
    <name evidence="2" type="ORF">ENL71_09110</name>
</gene>
<dbReference type="AlphaFoldDB" id="A0A7C5Z8B8"/>
<accession>A0A7C5Z8B8</accession>
<proteinExistence type="predicted"/>
<keyword evidence="1" id="KW-0472">Membrane</keyword>
<sequence>MNWAKVKTTAIVVFLLIFIFLVIKYLNLFPKEETLTDQQINMTKNILSQNSIKLSCNIDRKIYYVSKLGVVVESKYDNIVTKLFGKRVDRYQNEFESSIYHLKIVNQTLFLESRYYQDPFDLFDIKRSDYTKDFDGSYIQVYRGYPIFDGRLIIKKQKDSIIYIFAKVNPKSFEVKRSRAISALEAIFNLLNQQKGIKEIQNIKFGFYLKDFNVIRGQAIPVWRIVADGNVYYINGFTGMLE</sequence>
<evidence type="ECO:0000313" key="2">
    <source>
        <dbReference type="EMBL" id="HHS02619.1"/>
    </source>
</evidence>
<organism evidence="2">
    <name type="scientific">Caldicellulosiruptor owensensis</name>
    <dbReference type="NCBI Taxonomy" id="55205"/>
    <lineage>
        <taxon>Bacteria</taxon>
        <taxon>Bacillati</taxon>
        <taxon>Bacillota</taxon>
        <taxon>Bacillota incertae sedis</taxon>
        <taxon>Caldicellulosiruptorales</taxon>
        <taxon>Caldicellulosiruptoraceae</taxon>
        <taxon>Caldicellulosiruptor</taxon>
    </lineage>
</organism>
<reference evidence="2" key="1">
    <citation type="journal article" date="2020" name="mSystems">
        <title>Genome- and Community-Level Interaction Insights into Carbon Utilization and Element Cycling Functions of Hydrothermarchaeota in Hydrothermal Sediment.</title>
        <authorList>
            <person name="Zhou Z."/>
            <person name="Liu Y."/>
            <person name="Xu W."/>
            <person name="Pan J."/>
            <person name="Luo Z.H."/>
            <person name="Li M."/>
        </authorList>
    </citation>
    <scope>NUCLEOTIDE SEQUENCE [LARGE SCALE GENOMIC DNA]</scope>
    <source>
        <strain evidence="2">SpSt-102</strain>
    </source>
</reference>
<evidence type="ECO:0000256" key="1">
    <source>
        <dbReference type="SAM" id="Phobius"/>
    </source>
</evidence>
<feature type="transmembrane region" description="Helical" evidence="1">
    <location>
        <begin position="6"/>
        <end position="26"/>
    </location>
</feature>
<keyword evidence="1" id="KW-0812">Transmembrane</keyword>
<dbReference type="EMBL" id="DRUZ01000102">
    <property type="protein sequence ID" value="HHS02619.1"/>
    <property type="molecule type" value="Genomic_DNA"/>
</dbReference>
<name>A0A7C5Z8B8_9FIRM</name>